<gene>
    <name evidence="2" type="ORF">FYJ63_08530</name>
</gene>
<protein>
    <submittedName>
        <fullName evidence="2">DUF4235 domain-containing protein</fullName>
    </submittedName>
</protein>
<reference evidence="2 3" key="1">
    <citation type="submission" date="2019-08" db="EMBL/GenBank/DDBJ databases">
        <title>In-depth cultivation of the pig gut microbiome towards novel bacterial diversity and tailored functional studies.</title>
        <authorList>
            <person name="Wylensek D."/>
            <person name="Hitch T.C.A."/>
            <person name="Clavel T."/>
        </authorList>
    </citation>
    <scope>NUCLEOTIDE SEQUENCE [LARGE SCALE GENOMIC DNA]</scope>
    <source>
        <strain evidence="2 3">RF-GAM-744-WT-7</strain>
    </source>
</reference>
<proteinExistence type="predicted"/>
<dbReference type="AlphaFoldDB" id="A0A7K0K465"/>
<keyword evidence="1" id="KW-0812">Transmembrane</keyword>
<dbReference type="RefSeq" id="WP_154545767.1">
    <property type="nucleotide sequence ID" value="NZ_JAQYQY010000042.1"/>
</dbReference>
<accession>A0A7K0K465</accession>
<evidence type="ECO:0000256" key="1">
    <source>
        <dbReference type="SAM" id="Phobius"/>
    </source>
</evidence>
<evidence type="ECO:0000313" key="2">
    <source>
        <dbReference type="EMBL" id="MST50273.1"/>
    </source>
</evidence>
<keyword evidence="1" id="KW-1133">Transmembrane helix</keyword>
<evidence type="ECO:0000313" key="3">
    <source>
        <dbReference type="Proteomes" id="UP000442535"/>
    </source>
</evidence>
<feature type="transmembrane region" description="Helical" evidence="1">
    <location>
        <begin position="44"/>
        <end position="63"/>
    </location>
</feature>
<name>A0A7K0K465_9ACTO</name>
<dbReference type="InterPro" id="IPR025329">
    <property type="entry name" value="DUF4235"/>
</dbReference>
<keyword evidence="3" id="KW-1185">Reference proteome</keyword>
<comment type="caution">
    <text evidence="2">The sequence shown here is derived from an EMBL/GenBank/DDBJ whole genome shotgun (WGS) entry which is preliminary data.</text>
</comment>
<dbReference type="Proteomes" id="UP000442535">
    <property type="component" value="Unassembled WGS sequence"/>
</dbReference>
<dbReference type="EMBL" id="VUMY01000016">
    <property type="protein sequence ID" value="MST50273.1"/>
    <property type="molecule type" value="Genomic_DNA"/>
</dbReference>
<dbReference type="Pfam" id="PF14019">
    <property type="entry name" value="DUF4235"/>
    <property type="match status" value="1"/>
</dbReference>
<sequence length="85" mass="9153">MDIGWKVVDLGALAVAGLLSDNIVKIGWKLATGSNPPKDDDLEVGIAELLVFTVLSGVLLTFTKRFTVKTASKWYGKKHPAPTEV</sequence>
<keyword evidence="1" id="KW-0472">Membrane</keyword>
<organism evidence="2 3">
    <name type="scientific">Mobiluncus porci</name>
    <dbReference type="NCBI Taxonomy" id="2652278"/>
    <lineage>
        <taxon>Bacteria</taxon>
        <taxon>Bacillati</taxon>
        <taxon>Actinomycetota</taxon>
        <taxon>Actinomycetes</taxon>
        <taxon>Actinomycetales</taxon>
        <taxon>Actinomycetaceae</taxon>
        <taxon>Mobiluncus</taxon>
    </lineage>
</organism>